<gene>
    <name evidence="1" type="ORF">OVY01_04465</name>
</gene>
<dbReference type="Proteomes" id="UP001082899">
    <property type="component" value="Unassembled WGS sequence"/>
</dbReference>
<dbReference type="InterPro" id="IPR002514">
    <property type="entry name" value="Transposase_8"/>
</dbReference>
<accession>A0ABT3ZJP9</accession>
<comment type="caution">
    <text evidence="1">The sequence shown here is derived from an EMBL/GenBank/DDBJ whole genome shotgun (WGS) entry which is preliminary data.</text>
</comment>
<keyword evidence="2" id="KW-1185">Reference proteome</keyword>
<organism evidence="1 2">
    <name type="scientific">Robbsia betulipollinis</name>
    <dbReference type="NCBI Taxonomy" id="2981849"/>
    <lineage>
        <taxon>Bacteria</taxon>
        <taxon>Pseudomonadati</taxon>
        <taxon>Pseudomonadota</taxon>
        <taxon>Betaproteobacteria</taxon>
        <taxon>Burkholderiales</taxon>
        <taxon>Burkholderiaceae</taxon>
        <taxon>Robbsia</taxon>
    </lineage>
</organism>
<proteinExistence type="predicted"/>
<evidence type="ECO:0000313" key="2">
    <source>
        <dbReference type="Proteomes" id="UP001082899"/>
    </source>
</evidence>
<dbReference type="Pfam" id="PF01527">
    <property type="entry name" value="HTH_Tnp_1"/>
    <property type="match status" value="1"/>
</dbReference>
<reference evidence="1" key="1">
    <citation type="submission" date="2022-11" db="EMBL/GenBank/DDBJ databases">
        <title>Robbsia betulipollinis sp. nov., isolated from pollen of birch (Betula pendula).</title>
        <authorList>
            <person name="Shi H."/>
            <person name="Ambika Manirajan B."/>
            <person name="Ratering S."/>
            <person name="Geissler-Plaum R."/>
            <person name="Schnell S."/>
        </authorList>
    </citation>
    <scope>NUCLEOTIDE SEQUENCE</scope>
    <source>
        <strain evidence="1">Bb-Pol-6</strain>
    </source>
</reference>
<dbReference type="RefSeq" id="WP_267845949.1">
    <property type="nucleotide sequence ID" value="NZ_JAPMXC010000001.1"/>
</dbReference>
<name>A0ABT3ZJP9_9BURK</name>
<evidence type="ECO:0000313" key="1">
    <source>
        <dbReference type="EMBL" id="MCY0386505.1"/>
    </source>
</evidence>
<protein>
    <submittedName>
        <fullName evidence="1">Transposase</fullName>
    </submittedName>
</protein>
<dbReference type="EMBL" id="JAPMXC010000001">
    <property type="protein sequence ID" value="MCY0386505.1"/>
    <property type="molecule type" value="Genomic_DNA"/>
</dbReference>
<dbReference type="SUPFAM" id="SSF46689">
    <property type="entry name" value="Homeodomain-like"/>
    <property type="match status" value="1"/>
</dbReference>
<sequence length="130" mass="14337">MREEPDVVEVKPSTARRRFSKTFKRELVEQTLRPDVSMAAVALANGLNTNQLARWRREYLLDTGVSPMPLPALVPVRMIEPAPLAASQPGATPPVSGEIEWRQGANTIVLRGTVDEGAWCLLLAHLRGAR</sequence>
<dbReference type="NCBIfam" id="NF047595">
    <property type="entry name" value="IS66_ISRel24_TnpA"/>
    <property type="match status" value="1"/>
</dbReference>
<dbReference type="InterPro" id="IPR009057">
    <property type="entry name" value="Homeodomain-like_sf"/>
</dbReference>